<feature type="transmembrane region" description="Helical" evidence="6">
    <location>
        <begin position="137"/>
        <end position="162"/>
    </location>
</feature>
<dbReference type="GO" id="GO:0015171">
    <property type="term" value="F:amino acid transmembrane transporter activity"/>
    <property type="evidence" value="ECO:0007669"/>
    <property type="project" value="TreeGrafter"/>
</dbReference>
<keyword evidence="3 6" id="KW-0812">Transmembrane</keyword>
<feature type="transmembrane region" description="Helical" evidence="6">
    <location>
        <begin position="40"/>
        <end position="62"/>
    </location>
</feature>
<evidence type="ECO:0000256" key="5">
    <source>
        <dbReference type="ARBA" id="ARBA00023136"/>
    </source>
</evidence>
<evidence type="ECO:0000313" key="7">
    <source>
        <dbReference type="EMBL" id="CAB4946430.1"/>
    </source>
</evidence>
<name>A0A6J7JRZ5_9ZZZZ</name>
<feature type="transmembrane region" description="Helical" evidence="6">
    <location>
        <begin position="106"/>
        <end position="125"/>
    </location>
</feature>
<feature type="transmembrane region" description="Helical" evidence="6">
    <location>
        <begin position="69"/>
        <end position="86"/>
    </location>
</feature>
<dbReference type="PANTHER" id="PTHR30086:SF20">
    <property type="entry name" value="ARGININE EXPORTER PROTEIN ARGO-RELATED"/>
    <property type="match status" value="1"/>
</dbReference>
<dbReference type="AlphaFoldDB" id="A0A6J7JRZ5"/>
<evidence type="ECO:0000256" key="4">
    <source>
        <dbReference type="ARBA" id="ARBA00022989"/>
    </source>
</evidence>
<gene>
    <name evidence="7" type="ORF">UFOPK3837_00150</name>
</gene>
<evidence type="ECO:0000256" key="1">
    <source>
        <dbReference type="ARBA" id="ARBA00004651"/>
    </source>
</evidence>
<proteinExistence type="predicted"/>
<evidence type="ECO:0000256" key="6">
    <source>
        <dbReference type="SAM" id="Phobius"/>
    </source>
</evidence>
<organism evidence="7">
    <name type="scientific">freshwater metagenome</name>
    <dbReference type="NCBI Taxonomy" id="449393"/>
    <lineage>
        <taxon>unclassified sequences</taxon>
        <taxon>metagenomes</taxon>
        <taxon>ecological metagenomes</taxon>
    </lineage>
</organism>
<keyword evidence="2" id="KW-1003">Cell membrane</keyword>
<keyword evidence="5 6" id="KW-0472">Membrane</keyword>
<protein>
    <submittedName>
        <fullName evidence="7">Unannotated protein</fullName>
    </submittedName>
</protein>
<dbReference type="InterPro" id="IPR001123">
    <property type="entry name" value="LeuE-type"/>
</dbReference>
<feature type="transmembrane region" description="Helical" evidence="6">
    <location>
        <begin position="174"/>
        <end position="192"/>
    </location>
</feature>
<comment type="subcellular location">
    <subcellularLocation>
        <location evidence="1">Cell membrane</location>
        <topology evidence="1">Multi-pass membrane protein</topology>
    </subcellularLocation>
</comment>
<dbReference type="GO" id="GO:0005886">
    <property type="term" value="C:plasma membrane"/>
    <property type="evidence" value="ECO:0007669"/>
    <property type="project" value="UniProtKB-SubCell"/>
</dbReference>
<dbReference type="PANTHER" id="PTHR30086">
    <property type="entry name" value="ARGININE EXPORTER PROTEIN ARGO"/>
    <property type="match status" value="1"/>
</dbReference>
<evidence type="ECO:0000256" key="2">
    <source>
        <dbReference type="ARBA" id="ARBA00022475"/>
    </source>
</evidence>
<keyword evidence="4 6" id="KW-1133">Transmembrane helix</keyword>
<reference evidence="7" key="1">
    <citation type="submission" date="2020-05" db="EMBL/GenBank/DDBJ databases">
        <authorList>
            <person name="Chiriac C."/>
            <person name="Salcher M."/>
            <person name="Ghai R."/>
            <person name="Kavagutti S V."/>
        </authorList>
    </citation>
    <scope>NUCLEOTIDE SEQUENCE</scope>
</reference>
<evidence type="ECO:0000256" key="3">
    <source>
        <dbReference type="ARBA" id="ARBA00022692"/>
    </source>
</evidence>
<sequence length="193" mass="20558">MDAYLLFATIYLTAAATPGVDTMSLLSRTLTAGWKAAVPYSIGITLAKMIMVGVSYFGLSALMAASPQIFFALKVVGAAVLLWRAYKSWNAGVAAIANTRDGFWPGLGTAFVIGASNPTALMFYMAVVPQVSRETSVFGLAGIVILGFGLVSVFYIGLAQQIRVWINRGENQRLVNRIVAGIFVTLAVVVLAR</sequence>
<dbReference type="EMBL" id="CAFBNO010000002">
    <property type="protein sequence ID" value="CAB4946430.1"/>
    <property type="molecule type" value="Genomic_DNA"/>
</dbReference>
<dbReference type="Pfam" id="PF01810">
    <property type="entry name" value="LysE"/>
    <property type="match status" value="1"/>
</dbReference>
<accession>A0A6J7JRZ5</accession>